<accession>A0A828YWQ9</accession>
<dbReference type="Proteomes" id="UP000001338">
    <property type="component" value="Unassembled WGS sequence"/>
</dbReference>
<sequence length="53" mass="6381">MYSKHEANPLASILPRFYRIVDFISDYKTFHFYCYEILQKRAFVLIQFEIGSA</sequence>
<reference evidence="1 2" key="1">
    <citation type="submission" date="2012-10" db="EMBL/GenBank/DDBJ databases">
        <authorList>
            <person name="Harkins D.M."/>
            <person name="Durkin A.S."/>
            <person name="Brinkac L.M."/>
            <person name="Haft D.H."/>
            <person name="Selengut J.D."/>
            <person name="Sanka R."/>
            <person name="DePew J."/>
            <person name="Purushe J."/>
            <person name="Whelen A.C."/>
            <person name="Vinetz J.M."/>
            <person name="Sutton G.G."/>
            <person name="Nierman W.C."/>
            <person name="Fouts D.E."/>
        </authorList>
    </citation>
    <scope>NUCLEOTIDE SEQUENCE [LARGE SCALE GENOMIC DNA]</scope>
    <source>
        <strain evidence="1 2">2006001853</strain>
    </source>
</reference>
<evidence type="ECO:0000313" key="1">
    <source>
        <dbReference type="EMBL" id="EKR63221.1"/>
    </source>
</evidence>
<dbReference type="AlphaFoldDB" id="A0A828YWQ9"/>
<comment type="caution">
    <text evidence="1">The sequence shown here is derived from an EMBL/GenBank/DDBJ whole genome shotgun (WGS) entry which is preliminary data.</text>
</comment>
<protein>
    <submittedName>
        <fullName evidence="1">Uncharacterized protein</fullName>
    </submittedName>
</protein>
<proteinExistence type="predicted"/>
<dbReference type="EMBL" id="AFLV02000062">
    <property type="protein sequence ID" value="EKR63221.1"/>
    <property type="molecule type" value="Genomic_DNA"/>
</dbReference>
<name>A0A828YWQ9_9LEPT</name>
<evidence type="ECO:0000313" key="2">
    <source>
        <dbReference type="Proteomes" id="UP000001338"/>
    </source>
</evidence>
<gene>
    <name evidence="1" type="ORF">LEP1GSC036_3025</name>
</gene>
<organism evidence="1 2">
    <name type="scientific">Leptospira weilii str. 2006001853</name>
    <dbReference type="NCBI Taxonomy" id="1001589"/>
    <lineage>
        <taxon>Bacteria</taxon>
        <taxon>Pseudomonadati</taxon>
        <taxon>Spirochaetota</taxon>
        <taxon>Spirochaetia</taxon>
        <taxon>Leptospirales</taxon>
        <taxon>Leptospiraceae</taxon>
        <taxon>Leptospira</taxon>
    </lineage>
</organism>